<dbReference type="InterPro" id="IPR000300">
    <property type="entry name" value="IPPc"/>
</dbReference>
<dbReference type="SUPFAM" id="SSF56219">
    <property type="entry name" value="DNase I-like"/>
    <property type="match status" value="1"/>
</dbReference>
<name>A0A0R0M5N4_9MICR</name>
<feature type="domain" description="Inositol polyphosphate-related phosphatase" evidence="2">
    <location>
        <begin position="1"/>
        <end position="369"/>
    </location>
</feature>
<evidence type="ECO:0000259" key="2">
    <source>
        <dbReference type="SMART" id="SM00128"/>
    </source>
</evidence>
<proteinExistence type="predicted"/>
<sequence>MINLKICTWNVNNNGRNVEKLIQIVLEKNPQNDRDHLSIKSGMKNNHADIHQNENSTIFFWILCFQEVPLSYKLMENLFDGYNFSFTQNCSLLTVFFYKKALELSYFSCYMTMAPSFVWKGSVIHFLEIIEQTEINKKTKKIQKKAITYSFALLNIHLAAHKQNNDKRISQLKKLDELTNFFCQFFSCTYDKMFLVGDFNTRATQNEISEESILIEQSIINYLAYNSQKDEQMMLIKSMFDLSEPSIDFDPTYKILQPKNPKNKYLSIFKFLLQKIWLICCLFRKSKQKIEKHLIQKETCVYSAKQLPSWCDRILFKELTNSQSGEKSEAKHTIQKEIKIKSEYGSLKIQGSDHLPVYYGFSIQKSDLKGLDSNSDQISKLRLSVLFRIYCNILHKKPKLFFTVLFSYFLAISTRIFFKLIFVLVIPLTICFILIKLLL</sequence>
<keyword evidence="1" id="KW-0812">Transmembrane</keyword>
<dbReference type="Pfam" id="PF22669">
    <property type="entry name" value="Exo_endo_phos2"/>
    <property type="match status" value="1"/>
</dbReference>
<reference evidence="3 4" key="1">
    <citation type="submission" date="2015-07" db="EMBL/GenBank/DDBJ databases">
        <title>The genome of Pseudoloma neurophilia, a relevant intracellular parasite of the zebrafish.</title>
        <authorList>
            <person name="Ndikumana S."/>
            <person name="Pelin A."/>
            <person name="Sanders J."/>
            <person name="Corradi N."/>
        </authorList>
    </citation>
    <scope>NUCLEOTIDE SEQUENCE [LARGE SCALE GENOMIC DNA]</scope>
    <source>
        <strain evidence="3 4">MK1</strain>
    </source>
</reference>
<comment type="caution">
    <text evidence="3">The sequence shown here is derived from an EMBL/GenBank/DDBJ whole genome shotgun (WGS) entry which is preliminary data.</text>
</comment>
<dbReference type="Gene3D" id="3.60.10.10">
    <property type="entry name" value="Endonuclease/exonuclease/phosphatase"/>
    <property type="match status" value="1"/>
</dbReference>
<dbReference type="Proteomes" id="UP000051530">
    <property type="component" value="Unassembled WGS sequence"/>
</dbReference>
<dbReference type="EMBL" id="LGUB01000237">
    <property type="protein sequence ID" value="KRH93723.1"/>
    <property type="molecule type" value="Genomic_DNA"/>
</dbReference>
<dbReference type="OrthoDB" id="7862313at2759"/>
<dbReference type="AlphaFoldDB" id="A0A0R0M5N4"/>
<dbReference type="InterPro" id="IPR046985">
    <property type="entry name" value="IP5"/>
</dbReference>
<evidence type="ECO:0000313" key="4">
    <source>
        <dbReference type="Proteomes" id="UP000051530"/>
    </source>
</evidence>
<organism evidence="3 4">
    <name type="scientific">Pseudoloma neurophilia</name>
    <dbReference type="NCBI Taxonomy" id="146866"/>
    <lineage>
        <taxon>Eukaryota</taxon>
        <taxon>Fungi</taxon>
        <taxon>Fungi incertae sedis</taxon>
        <taxon>Microsporidia</taxon>
        <taxon>Pseudoloma</taxon>
    </lineage>
</organism>
<dbReference type="GO" id="GO:0046856">
    <property type="term" value="P:phosphatidylinositol dephosphorylation"/>
    <property type="evidence" value="ECO:0007669"/>
    <property type="project" value="InterPro"/>
</dbReference>
<keyword evidence="1" id="KW-1133">Transmembrane helix</keyword>
<accession>A0A0R0M5N4</accession>
<evidence type="ECO:0000313" key="3">
    <source>
        <dbReference type="EMBL" id="KRH93723.1"/>
    </source>
</evidence>
<dbReference type="VEuPathDB" id="MicrosporidiaDB:M153_6230001201"/>
<feature type="transmembrane region" description="Helical" evidence="1">
    <location>
        <begin position="416"/>
        <end position="438"/>
    </location>
</feature>
<dbReference type="SMART" id="SM00128">
    <property type="entry name" value="IPPc"/>
    <property type="match status" value="1"/>
</dbReference>
<gene>
    <name evidence="3" type="ORF">M153_6230001201</name>
</gene>
<dbReference type="GO" id="GO:0004439">
    <property type="term" value="F:phosphatidylinositol-4,5-bisphosphate 5-phosphatase activity"/>
    <property type="evidence" value="ECO:0007669"/>
    <property type="project" value="TreeGrafter"/>
</dbReference>
<dbReference type="InterPro" id="IPR036691">
    <property type="entry name" value="Endo/exonu/phosph_ase_sf"/>
</dbReference>
<keyword evidence="1" id="KW-0472">Membrane</keyword>
<protein>
    <recommendedName>
        <fullName evidence="2">Inositol polyphosphate-related phosphatase domain-containing protein</fullName>
    </recommendedName>
</protein>
<keyword evidence="4" id="KW-1185">Reference proteome</keyword>
<evidence type="ECO:0000256" key="1">
    <source>
        <dbReference type="SAM" id="Phobius"/>
    </source>
</evidence>
<dbReference type="PANTHER" id="PTHR11200">
    <property type="entry name" value="INOSITOL 5-PHOSPHATASE"/>
    <property type="match status" value="1"/>
</dbReference>